<keyword evidence="4" id="KW-0408">Iron</keyword>
<sequence>MKNLDPEFYTDPALYERERQLIFWNTWQLLGPLSYLTSIGDYLATEIAGAQVFVIRDNDGNLRAFRNVCRHRGARLLPEGQGNCKRIRCP</sequence>
<dbReference type="PRINTS" id="PR00090">
    <property type="entry name" value="RNGDIOXGNASE"/>
</dbReference>
<accession>A0A382EHF2</accession>
<evidence type="ECO:0000256" key="3">
    <source>
        <dbReference type="ARBA" id="ARBA00023002"/>
    </source>
</evidence>
<reference evidence="7" key="1">
    <citation type="submission" date="2018-05" db="EMBL/GenBank/DDBJ databases">
        <authorList>
            <person name="Lanie J.A."/>
            <person name="Ng W.-L."/>
            <person name="Kazmierczak K.M."/>
            <person name="Andrzejewski T.M."/>
            <person name="Davidsen T.M."/>
            <person name="Wayne K.J."/>
            <person name="Tettelin H."/>
            <person name="Glass J.I."/>
            <person name="Rusch D."/>
            <person name="Podicherti R."/>
            <person name="Tsui H.-C.T."/>
            <person name="Winkler M.E."/>
        </authorList>
    </citation>
    <scope>NUCLEOTIDE SEQUENCE</scope>
</reference>
<keyword evidence="2" id="KW-0479">Metal-binding</keyword>
<dbReference type="EMBL" id="UINC01044524">
    <property type="protein sequence ID" value="SVB50100.1"/>
    <property type="molecule type" value="Genomic_DNA"/>
</dbReference>
<dbReference type="PANTHER" id="PTHR43756:SF5">
    <property type="entry name" value="CHOLINE MONOOXYGENASE, CHLOROPLASTIC"/>
    <property type="match status" value="1"/>
</dbReference>
<name>A0A382EHF2_9ZZZZ</name>
<dbReference type="PANTHER" id="PTHR43756">
    <property type="entry name" value="CHOLINE MONOOXYGENASE, CHLOROPLASTIC"/>
    <property type="match status" value="1"/>
</dbReference>
<dbReference type="GO" id="GO:0016491">
    <property type="term" value="F:oxidoreductase activity"/>
    <property type="evidence" value="ECO:0007669"/>
    <property type="project" value="UniProtKB-KW"/>
</dbReference>
<dbReference type="Gene3D" id="2.102.10.10">
    <property type="entry name" value="Rieske [2Fe-2S] iron-sulphur domain"/>
    <property type="match status" value="1"/>
</dbReference>
<keyword evidence="3" id="KW-0560">Oxidoreductase</keyword>
<evidence type="ECO:0000313" key="7">
    <source>
        <dbReference type="EMBL" id="SVB50100.1"/>
    </source>
</evidence>
<evidence type="ECO:0000256" key="2">
    <source>
        <dbReference type="ARBA" id="ARBA00022723"/>
    </source>
</evidence>
<gene>
    <name evidence="7" type="ORF">METZ01_LOCUS202954</name>
</gene>
<dbReference type="InterPro" id="IPR001663">
    <property type="entry name" value="Rng_hydr_dOase-A"/>
</dbReference>
<dbReference type="GO" id="GO:0046872">
    <property type="term" value="F:metal ion binding"/>
    <property type="evidence" value="ECO:0007669"/>
    <property type="project" value="UniProtKB-KW"/>
</dbReference>
<dbReference type="GO" id="GO:0051537">
    <property type="term" value="F:2 iron, 2 sulfur cluster binding"/>
    <property type="evidence" value="ECO:0007669"/>
    <property type="project" value="UniProtKB-KW"/>
</dbReference>
<evidence type="ECO:0000259" key="6">
    <source>
        <dbReference type="PROSITE" id="PS51296"/>
    </source>
</evidence>
<organism evidence="7">
    <name type="scientific">marine metagenome</name>
    <dbReference type="NCBI Taxonomy" id="408172"/>
    <lineage>
        <taxon>unclassified sequences</taxon>
        <taxon>metagenomes</taxon>
        <taxon>ecological metagenomes</taxon>
    </lineage>
</organism>
<dbReference type="InterPro" id="IPR036922">
    <property type="entry name" value="Rieske_2Fe-2S_sf"/>
</dbReference>
<feature type="non-terminal residue" evidence="7">
    <location>
        <position position="90"/>
    </location>
</feature>
<evidence type="ECO:0000256" key="5">
    <source>
        <dbReference type="ARBA" id="ARBA00023014"/>
    </source>
</evidence>
<keyword evidence="5" id="KW-0411">Iron-sulfur</keyword>
<protein>
    <recommendedName>
        <fullName evidence="6">Rieske domain-containing protein</fullName>
    </recommendedName>
</protein>
<dbReference type="Gene3D" id="3.90.380.10">
    <property type="entry name" value="Naphthalene 1,2-dioxygenase Alpha Subunit, Chain A, domain 1"/>
    <property type="match status" value="1"/>
</dbReference>
<keyword evidence="1" id="KW-0001">2Fe-2S</keyword>
<dbReference type="AlphaFoldDB" id="A0A382EHF2"/>
<feature type="domain" description="Rieske" evidence="6">
    <location>
        <begin position="27"/>
        <end position="90"/>
    </location>
</feature>
<proteinExistence type="predicted"/>
<dbReference type="SUPFAM" id="SSF50022">
    <property type="entry name" value="ISP domain"/>
    <property type="match status" value="1"/>
</dbReference>
<dbReference type="PROSITE" id="PS51296">
    <property type="entry name" value="RIESKE"/>
    <property type="match status" value="1"/>
</dbReference>
<dbReference type="InterPro" id="IPR017941">
    <property type="entry name" value="Rieske_2Fe-2S"/>
</dbReference>
<evidence type="ECO:0000256" key="1">
    <source>
        <dbReference type="ARBA" id="ARBA00022714"/>
    </source>
</evidence>
<evidence type="ECO:0000256" key="4">
    <source>
        <dbReference type="ARBA" id="ARBA00023004"/>
    </source>
</evidence>
<dbReference type="Pfam" id="PF00355">
    <property type="entry name" value="Rieske"/>
    <property type="match status" value="1"/>
</dbReference>